<comment type="similarity">
    <text evidence="2">Belongs to the MscS (TC 1.A.23) family.</text>
</comment>
<organism evidence="11 12">
    <name type="scientific">Nitrospira tepida</name>
    <dbReference type="NCBI Taxonomy" id="2973512"/>
    <lineage>
        <taxon>Bacteria</taxon>
        <taxon>Pseudomonadati</taxon>
        <taxon>Nitrospirota</taxon>
        <taxon>Nitrospiria</taxon>
        <taxon>Nitrospirales</taxon>
        <taxon>Nitrospiraceae</taxon>
        <taxon>Nitrospira</taxon>
    </lineage>
</organism>
<feature type="domain" description="Mechanosensitive ion channel transmembrane helices 2/3" evidence="10">
    <location>
        <begin position="63"/>
        <end position="99"/>
    </location>
</feature>
<dbReference type="Gene3D" id="3.30.70.100">
    <property type="match status" value="1"/>
</dbReference>
<evidence type="ECO:0000256" key="7">
    <source>
        <dbReference type="SAM" id="Phobius"/>
    </source>
</evidence>
<dbReference type="InterPro" id="IPR049278">
    <property type="entry name" value="MS_channel_C"/>
</dbReference>
<dbReference type="SUPFAM" id="SSF82861">
    <property type="entry name" value="Mechanosensitive channel protein MscS (YggB), transmembrane region"/>
    <property type="match status" value="1"/>
</dbReference>
<dbReference type="InterPro" id="IPR045275">
    <property type="entry name" value="MscS_archaea/bacteria_type"/>
</dbReference>
<feature type="transmembrane region" description="Helical" evidence="7">
    <location>
        <begin position="55"/>
        <end position="73"/>
    </location>
</feature>
<dbReference type="Proteomes" id="UP001179121">
    <property type="component" value="Chromosome"/>
</dbReference>
<accession>A0AA86MZW4</accession>
<name>A0AA86MZW4_9BACT</name>
<dbReference type="AlphaFoldDB" id="A0AA86MZW4"/>
<evidence type="ECO:0000259" key="8">
    <source>
        <dbReference type="Pfam" id="PF00924"/>
    </source>
</evidence>
<proteinExistence type="inferred from homology"/>
<keyword evidence="6 7" id="KW-0472">Membrane</keyword>
<dbReference type="InterPro" id="IPR049142">
    <property type="entry name" value="MS_channel_1st"/>
</dbReference>
<reference evidence="11" key="1">
    <citation type="submission" date="2022-10" db="EMBL/GenBank/DDBJ databases">
        <authorList>
            <person name="Koch H."/>
        </authorList>
    </citation>
    <scope>NUCLEOTIDE SEQUENCE</scope>
    <source>
        <strain evidence="11">DNF</strain>
    </source>
</reference>
<evidence type="ECO:0000313" key="12">
    <source>
        <dbReference type="Proteomes" id="UP001179121"/>
    </source>
</evidence>
<evidence type="ECO:0000256" key="4">
    <source>
        <dbReference type="ARBA" id="ARBA00022692"/>
    </source>
</evidence>
<dbReference type="GO" id="GO:0005886">
    <property type="term" value="C:plasma membrane"/>
    <property type="evidence" value="ECO:0007669"/>
    <property type="project" value="UniProtKB-SubCell"/>
</dbReference>
<keyword evidence="12" id="KW-1185">Reference proteome</keyword>
<dbReference type="PANTHER" id="PTHR30221">
    <property type="entry name" value="SMALL-CONDUCTANCE MECHANOSENSITIVE CHANNEL"/>
    <property type="match status" value="1"/>
</dbReference>
<evidence type="ECO:0000256" key="6">
    <source>
        <dbReference type="ARBA" id="ARBA00023136"/>
    </source>
</evidence>
<dbReference type="InterPro" id="IPR008910">
    <property type="entry name" value="MSC_TM_helix"/>
</dbReference>
<comment type="subcellular location">
    <subcellularLocation>
        <location evidence="1">Cell membrane</location>
        <topology evidence="1">Multi-pass membrane protein</topology>
    </subcellularLocation>
</comment>
<dbReference type="InterPro" id="IPR011066">
    <property type="entry name" value="MscS_channel_C_sf"/>
</dbReference>
<dbReference type="Gene3D" id="2.30.30.60">
    <property type="match status" value="1"/>
</dbReference>
<evidence type="ECO:0000313" key="11">
    <source>
        <dbReference type="EMBL" id="CAI4032152.1"/>
    </source>
</evidence>
<evidence type="ECO:0000256" key="2">
    <source>
        <dbReference type="ARBA" id="ARBA00008017"/>
    </source>
</evidence>
<feature type="transmembrane region" description="Helical" evidence="7">
    <location>
        <begin position="85"/>
        <end position="113"/>
    </location>
</feature>
<feature type="domain" description="Mechanosensitive ion channel MscS" evidence="8">
    <location>
        <begin position="101"/>
        <end position="165"/>
    </location>
</feature>
<dbReference type="KEGG" id="nti:DNFV4_02580"/>
<dbReference type="SUPFAM" id="SSF82689">
    <property type="entry name" value="Mechanosensitive channel protein MscS (YggB), C-terminal domain"/>
    <property type="match status" value="1"/>
</dbReference>
<evidence type="ECO:0000259" key="10">
    <source>
        <dbReference type="Pfam" id="PF21088"/>
    </source>
</evidence>
<evidence type="ECO:0000256" key="5">
    <source>
        <dbReference type="ARBA" id="ARBA00022989"/>
    </source>
</evidence>
<evidence type="ECO:0000256" key="3">
    <source>
        <dbReference type="ARBA" id="ARBA00022475"/>
    </source>
</evidence>
<dbReference type="EMBL" id="OX365700">
    <property type="protein sequence ID" value="CAI4032152.1"/>
    <property type="molecule type" value="Genomic_DNA"/>
</dbReference>
<dbReference type="Pfam" id="PF21088">
    <property type="entry name" value="MS_channel_1st"/>
    <property type="match status" value="1"/>
</dbReference>
<dbReference type="GO" id="GO:0008381">
    <property type="term" value="F:mechanosensitive monoatomic ion channel activity"/>
    <property type="evidence" value="ECO:0007669"/>
    <property type="project" value="InterPro"/>
</dbReference>
<evidence type="ECO:0000259" key="9">
    <source>
        <dbReference type="Pfam" id="PF21082"/>
    </source>
</evidence>
<keyword evidence="4 7" id="KW-0812">Transmembrane</keyword>
<dbReference type="Pfam" id="PF05552">
    <property type="entry name" value="MS_channel_1st_1"/>
    <property type="match status" value="1"/>
</dbReference>
<dbReference type="Pfam" id="PF00924">
    <property type="entry name" value="MS_channel_2nd"/>
    <property type="match status" value="1"/>
</dbReference>
<protein>
    <submittedName>
        <fullName evidence="11">Mechanosensitive ion channel protein</fullName>
    </submittedName>
</protein>
<dbReference type="Pfam" id="PF21082">
    <property type="entry name" value="MS_channel_3rd"/>
    <property type="match status" value="1"/>
</dbReference>
<keyword evidence="3" id="KW-1003">Cell membrane</keyword>
<dbReference type="SUPFAM" id="SSF50182">
    <property type="entry name" value="Sm-like ribonucleoproteins"/>
    <property type="match status" value="1"/>
</dbReference>
<dbReference type="PANTHER" id="PTHR30221:SF1">
    <property type="entry name" value="SMALL-CONDUCTANCE MECHANOSENSITIVE CHANNEL"/>
    <property type="match status" value="1"/>
</dbReference>
<dbReference type="InterPro" id="IPR010920">
    <property type="entry name" value="LSM_dom_sf"/>
</dbReference>
<feature type="transmembrane region" description="Helical" evidence="7">
    <location>
        <begin position="14"/>
        <end position="35"/>
    </location>
</feature>
<feature type="domain" description="Mechanosensitive ion channel MscS C-terminal" evidence="9">
    <location>
        <begin position="172"/>
        <end position="253"/>
    </location>
</feature>
<evidence type="ECO:0000256" key="1">
    <source>
        <dbReference type="ARBA" id="ARBA00004651"/>
    </source>
</evidence>
<dbReference type="InterPro" id="IPR006685">
    <property type="entry name" value="MscS_channel_2nd"/>
</dbReference>
<dbReference type="InterPro" id="IPR011014">
    <property type="entry name" value="MscS_channel_TM-2"/>
</dbReference>
<gene>
    <name evidence="11" type="ORF">DNFV4_02580</name>
</gene>
<sequence length="270" mass="29254">MHTMELIQDYLVRYGFRLLGALAILVVGAMVAKRVGNFTLKALERQEMEPPVRRLLSQVVQGLVFMLAILAVLDQIGVQIAPLLAGLGVAGLGIGIALQGVLSNVIAGLSIIFTKPYRVGEHISLLGVHGDVVTISIFSTILVHPDRSRVVIPNRKIVGEILHNFGTIRQLDLSVGVSYKTDMAKALEVVRELLARHPHVLKDPAPIVGIAGFGDSSVTIAIKPWVPVPQFAAAQAELNRAIIERFRAAEIDIPFPQREVRLLSEAPALS</sequence>
<dbReference type="Gene3D" id="1.10.287.1260">
    <property type="match status" value="1"/>
</dbReference>
<dbReference type="InterPro" id="IPR023408">
    <property type="entry name" value="MscS_beta-dom_sf"/>
</dbReference>
<keyword evidence="5 7" id="KW-1133">Transmembrane helix</keyword>
<dbReference type="RefSeq" id="WP_289268898.1">
    <property type="nucleotide sequence ID" value="NZ_OX365700.1"/>
</dbReference>